<keyword evidence="4" id="KW-1185">Reference proteome</keyword>
<evidence type="ECO:0000313" key="3">
    <source>
        <dbReference type="EMBL" id="ADP00039.1"/>
    </source>
</evidence>
<dbReference type="GO" id="GO:0016887">
    <property type="term" value="F:ATP hydrolysis activity"/>
    <property type="evidence" value="ECO:0007669"/>
    <property type="project" value="InterPro"/>
</dbReference>
<dbReference type="RefSeq" id="YP_005087411.1">
    <property type="nucleotide sequence ID" value="NC_016657.1"/>
</dbReference>
<comment type="similarity">
    <text evidence="1">Belongs to the Teseptimavirus large terminase family.</text>
</comment>
<dbReference type="GO" id="GO:0046872">
    <property type="term" value="F:metal ion binding"/>
    <property type="evidence" value="ECO:0007669"/>
    <property type="project" value="UniProtKB-UniRule"/>
</dbReference>
<name>E3SME4_9CAUD</name>
<keyword evidence="1" id="KW-0255">Endonuclease</keyword>
<protein>
    <recommendedName>
        <fullName evidence="1">Terminase, large subunit</fullName>
    </recommendedName>
    <alternativeName>
        <fullName evidence="1">DNA-packaging protein</fullName>
    </alternativeName>
    <domain>
        <recommendedName>
            <fullName evidence="1">ATPase</fullName>
            <ecNumber evidence="1">3.6.4.-</ecNumber>
        </recommendedName>
    </domain>
    <domain>
        <recommendedName>
            <fullName evidence="1">Endonuclease</fullName>
            <ecNumber evidence="1">3.1.21.-</ecNumber>
        </recommendedName>
    </domain>
</protein>
<comment type="subunit">
    <text evidence="1">Homopentamer. Interacts with the terminase small subunit; the active complex is probably heterooligomeric. Interacts with the portal protein.</text>
</comment>
<feature type="binding site" evidence="1">
    <location>
        <position position="505"/>
    </location>
    <ligand>
        <name>Mg(2+)</name>
        <dbReference type="ChEBI" id="CHEBI:18420"/>
        <label>1</label>
        <note>catalytic; for nuclease activity</note>
    </ligand>
</feature>
<dbReference type="InterPro" id="IPR027417">
    <property type="entry name" value="P-loop_NTPase"/>
</dbReference>
<dbReference type="GO" id="GO:0051276">
    <property type="term" value="P:chromosome organization"/>
    <property type="evidence" value="ECO:0007669"/>
    <property type="project" value="UniProtKB-UniRule"/>
</dbReference>
<dbReference type="Gene3D" id="3.40.50.300">
    <property type="entry name" value="P-loop containing nucleotide triphosphate hydrolases"/>
    <property type="match status" value="1"/>
</dbReference>
<dbReference type="EC" id="3.1.21.-" evidence="1"/>
<keyword evidence="1" id="KW-1188">Viral release from host cell</keyword>
<evidence type="ECO:0000259" key="2">
    <source>
        <dbReference type="Pfam" id="PF22530"/>
    </source>
</evidence>
<keyword evidence="1" id="KW-0378">Hydrolase</keyword>
<feature type="region of interest" description="Involved in prohead binding" evidence="1">
    <location>
        <begin position="561"/>
        <end position="576"/>
    </location>
</feature>
<dbReference type="OrthoDB" id="695at10239"/>
<comment type="domain">
    <text evidence="1">The ATPase region is in the N-terminus, whereas the nuclease region is in the central part. The C-terminus is involved in prohead binding.</text>
</comment>
<sequence>MQIQQQLKDDFRYFLTAVWTHLALPAPTRAQLCIAEYLQNGPKRLQIQAFRGVGKSWITAAFVLWTLYNNSDKKIMVVSASKDRADSFSIFCQRLILEVPWMSHLKPKNDDQRWSRVSFDVGPAAPHQAPSVKSVGITGQLTGSRADLMVLDDVEVPNNSMTELQREKLLQLVTECESILTPKKDSRIMFLGTPQTTFTVYNKLRERAYKPFVWPARYPRKVAMYDGLLAPQLEKDLNNDSELTWVPTDTRFREEDLLERESAMGRSNFMLQFMLDTSLSDAEKFPLKFADLIINPVNPETAPENIIWCSSKDNILKDLPCVGLPGDYYYSPMQVQGEWKPYSETICSVDPSGRGSDETVACFISQLNGIMYLHEVYASTDGYSDKTLLSILARCKKYKVSTLLIESNFGDGMVSELFRKHAINKNVPINIEETRANVRKEDRIIDSLEPVFNQHRLVVDPRVIKWDFDSGSERPSESRFQYMLGYQISRMCREKGAVKHDDRIDALAQGVKWFTDALAISASAAIKDRKDQEWLDHLEAWMDDPQAEANHLVLGMNHMQRKEARGKTKGKPLPTWV</sequence>
<dbReference type="InterPro" id="IPR044271">
    <property type="entry name" value="Terminase_large_su_gp19"/>
</dbReference>
<keyword evidence="1" id="KW-0479">Metal-binding</keyword>
<dbReference type="EMBL" id="GU071100">
    <property type="protein sequence ID" value="ADP00039.1"/>
    <property type="molecule type" value="Genomic_DNA"/>
</dbReference>
<comment type="function">
    <text evidence="1">The terminase large subunit acts as an ATP driven molecular motor necessary for viral DNA translocation into empty capsids and as an endonuclease that cuts the viral genome at a unique and precise dsDNA sequence to initiate and to end a packaging reaction. The terminase lies at a unique vertex of the procapsid and is composed of two subunits, a small terminase subunit involved in viral DNA recognition (packaging sequence), and a large terminase subunit possessing endonucleolytic and ATPase activities. Both terminase subunits heterooligomerize and are docked on the portal protein to form the packaging machine. The terminase large subunit exhibits endonuclease activity and cleaves the viral genome concatemer. Once the DNA is packaged, the terminase detaches from the portal and gets replaced by the tail to finish maturation of the virion.</text>
</comment>
<feature type="short sequence motif" description="Walker A motif" evidence="1">
    <location>
        <begin position="49"/>
        <end position="56"/>
    </location>
</feature>
<evidence type="ECO:0000313" key="4">
    <source>
        <dbReference type="Proteomes" id="UP000006529"/>
    </source>
</evidence>
<dbReference type="Gene3D" id="3.30.420.240">
    <property type="match status" value="1"/>
</dbReference>
<proteinExistence type="inferred from homology"/>
<keyword evidence="1" id="KW-0460">Magnesium</keyword>
<keyword evidence="1" id="KW-0231">Viral genome packaging</keyword>
<dbReference type="GO" id="GO:0098009">
    <property type="term" value="C:viral terminase, large subunit"/>
    <property type="evidence" value="ECO:0007669"/>
    <property type="project" value="UniProtKB-UniRule"/>
</dbReference>
<dbReference type="GO" id="GO:0004519">
    <property type="term" value="F:endonuclease activity"/>
    <property type="evidence" value="ECO:0007669"/>
    <property type="project" value="UniProtKB-UniRule"/>
</dbReference>
<keyword evidence="1" id="KW-0540">Nuclease</keyword>
<comment type="cofactor">
    <cofactor evidence="1">
        <name>Mg(2+)</name>
        <dbReference type="ChEBI" id="CHEBI:18420"/>
    </cofactor>
</comment>
<dbReference type="InterPro" id="IPR054762">
    <property type="entry name" value="Gp19_RNaseH-like"/>
</dbReference>
<feature type="binding site" evidence="1">
    <location>
        <position position="350"/>
    </location>
    <ligand>
        <name>Mg(2+)</name>
        <dbReference type="ChEBI" id="CHEBI:18420"/>
        <label>2</label>
        <note>catalytic; for nuclease activity</note>
    </ligand>
</feature>
<reference evidence="3 4" key="1">
    <citation type="submission" date="2009-10" db="EMBL/GenBank/DDBJ databases">
        <title>The Genome Sequence of Cyanophage 9515-10a.</title>
        <authorList>
            <consortium name="The Broad Institute Genome Sequencing Platform"/>
            <person name="Henn M.R."/>
            <person name="Sullivan M.S."/>
            <person name="Osburne M.S."/>
            <person name="Levin J."/>
            <person name="Malboeuf C."/>
            <person name="Casali M."/>
            <person name="Russ C."/>
            <person name="Lennon N."/>
            <person name="Erlich R."/>
            <person name="Young S.K."/>
            <person name="Koehrsen M."/>
            <person name="Yandava C."/>
            <person name="Zeng Q."/>
            <person name="Alvarado L."/>
            <person name="Anderson S."/>
            <person name="Berlin A."/>
            <person name="Borenstein D."/>
            <person name="Chen Z."/>
            <person name="Engels R."/>
            <person name="Freedman E."/>
            <person name="Gellesch M."/>
            <person name="Goldberg J."/>
            <person name="Green L."/>
            <person name="Griggs A."/>
            <person name="Gujja S."/>
            <person name="Heiman D."/>
            <person name="Hepburn T."/>
            <person name="Howarth C."/>
            <person name="Jen D."/>
            <person name="Larson L."/>
            <person name="Lewis B."/>
            <person name="Mehta T."/>
            <person name="Park D."/>
            <person name="Pearson M."/>
            <person name="Roberts A."/>
            <person name="Ryan E."/>
            <person name="Saif S."/>
            <person name="Shea T."/>
            <person name="Shenoy N."/>
            <person name="Sisk P."/>
            <person name="Stolte C."/>
            <person name="Sykes S."/>
            <person name="Walk T."/>
            <person name="White J."/>
            <person name="Yu Q."/>
            <person name="Coleman M.L."/>
            <person name="Huang K.H."/>
            <person name="Weigele P.R."/>
            <person name="DeFrancesco A.S."/>
            <person name="Kern S.E."/>
            <person name="Thompson L.R."/>
            <person name="Fu R."/>
            <person name="Hombeck B."/>
            <person name="Chisholm S.W."/>
            <person name="Haas B."/>
            <person name="Nusbaum C."/>
            <person name="Galagan J."/>
            <person name="Birren B."/>
        </authorList>
    </citation>
    <scope>NUCLEOTIDE SEQUENCE [LARGE SCALE GENOMIC DNA]</scope>
    <source>
        <strain evidence="3">9515-10a</strain>
    </source>
</reference>
<feature type="binding site" evidence="1">
    <location>
        <position position="406"/>
    </location>
    <ligand>
        <name>Mg(2+)</name>
        <dbReference type="ChEBI" id="CHEBI:18420"/>
        <label>2</label>
        <note>catalytic; for nuclease activity</note>
    </ligand>
</feature>
<dbReference type="InterPro" id="IPR047987">
    <property type="entry name" value="Gp19-like_virus"/>
</dbReference>
<dbReference type="GeneID" id="11538010"/>
<feature type="region of interest" description="Nuclease activity" evidence="1">
    <location>
        <begin position="330"/>
        <end position="415"/>
    </location>
</feature>
<dbReference type="HAMAP" id="MF_04147">
    <property type="entry name" value="TERL_T7"/>
    <property type="match status" value="1"/>
</dbReference>
<evidence type="ECO:0000256" key="1">
    <source>
        <dbReference type="HAMAP-Rule" id="MF_04147"/>
    </source>
</evidence>
<comment type="caution">
    <text evidence="1">Lacks conserved residue(s) required for the propagation of feature annotation.</text>
</comment>
<keyword evidence="1" id="KW-0547">Nucleotide-binding</keyword>
<organism evidence="3 4">
    <name type="scientific">Cyanophage 9515-10a</name>
    <dbReference type="NCBI Taxonomy" id="444875"/>
    <lineage>
        <taxon>Viruses</taxon>
        <taxon>Duplodnaviria</taxon>
        <taxon>Heunggongvirae</taxon>
        <taxon>Uroviricota</taxon>
        <taxon>Caudoviricetes</taxon>
        <taxon>Autographivirales</taxon>
        <taxon>Sechaudvirinae</taxon>
        <taxon>Tangaroavirus</taxon>
        <taxon>Tangaroavirus tv951510a</taxon>
    </lineage>
</organism>
<dbReference type="GO" id="GO:0019073">
    <property type="term" value="P:viral DNA genome packaging"/>
    <property type="evidence" value="ECO:0007669"/>
    <property type="project" value="UniProtKB-UniRule"/>
</dbReference>
<dbReference type="Proteomes" id="UP000006529">
    <property type="component" value="Segment"/>
</dbReference>
<gene>
    <name evidence="3" type="ORF">CYOG_00018</name>
</gene>
<keyword evidence="1" id="KW-0067">ATP-binding</keyword>
<dbReference type="Pfam" id="PF22530">
    <property type="entry name" value="Terminase-T7_RNaseH-like"/>
    <property type="match status" value="1"/>
</dbReference>
<dbReference type="EC" id="3.6.4.-" evidence="1"/>
<accession>E3SME4</accession>
<dbReference type="KEGG" id="vg:11538010"/>
<dbReference type="GO" id="GO:0005524">
    <property type="term" value="F:ATP binding"/>
    <property type="evidence" value="ECO:0007669"/>
    <property type="project" value="UniProtKB-KW"/>
</dbReference>
<feature type="domain" description="Terminase large subunit ribonuclease H-like" evidence="2">
    <location>
        <begin position="349"/>
        <end position="457"/>
    </location>
</feature>
<dbReference type="NCBIfam" id="NF033889">
    <property type="entry name" value="termin_lrg_T7"/>
    <property type="match status" value="1"/>
</dbReference>
<feature type="binding site" evidence="1">
    <location>
        <position position="350"/>
    </location>
    <ligand>
        <name>Mg(2+)</name>
        <dbReference type="ChEBI" id="CHEBI:18420"/>
        <label>1</label>
        <note>catalytic; for nuclease activity</note>
    </ligand>
</feature>